<proteinExistence type="predicted"/>
<reference evidence="11" key="3">
    <citation type="journal article" date="2013" name="Nucleic Acids Res.">
        <title>The genome of Anopheles darlingi, the main neotropical malaria vector.</title>
        <authorList>
            <person name="Marinotti O."/>
            <person name="Cerqueira G.C."/>
            <person name="de Almeida L.G."/>
            <person name="Ferro M.I."/>
            <person name="Loreto E.L."/>
            <person name="Zaha A."/>
            <person name="Teixeira S.M."/>
            <person name="Wespiser A.R."/>
            <person name="Almeida E Silva A."/>
            <person name="Schlindwein A.D."/>
            <person name="Pacheco A.C."/>
            <person name="Silva A.L."/>
            <person name="Graveley B.R."/>
            <person name="Walenz B.P."/>
            <person name="Lima Bde A."/>
            <person name="Ribeiro C.A."/>
            <person name="Nunes-Silva C.G."/>
            <person name="de Carvalho C.R."/>
            <person name="Soares C.M."/>
            <person name="de Menezes C.B."/>
            <person name="Matiolli C."/>
            <person name="Caffrey D."/>
            <person name="Araujo D.A."/>
            <person name="de Oliveira D.M."/>
            <person name="Golenbock D."/>
            <person name="Grisard E.C."/>
            <person name="Fantinatti-Garboggini F."/>
            <person name="de Carvalho F.M."/>
            <person name="Barcellos F.G."/>
            <person name="Prosdocimi F."/>
            <person name="May G."/>
            <person name="Azevedo Junior G.M."/>
            <person name="Guimaraes G.M."/>
            <person name="Goldman G.H."/>
            <person name="Padilha I.Q."/>
            <person name="Batista Jda S."/>
            <person name="Ferro J.A."/>
            <person name="Ribeiro J.M."/>
            <person name="Fietto J.L."/>
            <person name="Dabbas K.M."/>
            <person name="Cerdeira L."/>
            <person name="Agnez-Lima L.F."/>
            <person name="Brocchi M."/>
            <person name="de Carvalho M.O."/>
            <person name="Teixeira Mde M."/>
            <person name="Diniz Maia Mde M."/>
            <person name="Goldman M.H."/>
            <person name="Cruz Schneider M.P."/>
            <person name="Felipe M.S."/>
            <person name="Hungria M."/>
            <person name="Nicolas M.F."/>
            <person name="Pereira M."/>
            <person name="Montes M.A."/>
            <person name="Cantao M.E."/>
            <person name="Vincentz M."/>
            <person name="Rafael M.S."/>
            <person name="Silverman N."/>
            <person name="Stoco P.H."/>
            <person name="Souza R.C."/>
            <person name="Vicentini R."/>
            <person name="Gazzinelli R.T."/>
            <person name="Neves Rde O."/>
            <person name="Silva R."/>
            <person name="Astolfi-Filho S."/>
            <person name="Maciel T.E."/>
            <person name="Urmenyi T.P."/>
            <person name="Tadei W.P."/>
            <person name="Camargo E.P."/>
            <person name="de Vasconcelos A.T."/>
        </authorList>
    </citation>
    <scope>NUCLEOTIDE SEQUENCE</scope>
</reference>
<feature type="region of interest" description="Disordered" evidence="9">
    <location>
        <begin position="875"/>
        <end position="897"/>
    </location>
</feature>
<dbReference type="PANTHER" id="PTHR14167:SF51">
    <property type="entry name" value="RING-TYPE E3 UBIQUITIN TRANSFERASE"/>
    <property type="match status" value="1"/>
</dbReference>
<dbReference type="VEuPathDB" id="VectorBase:ADAC002110"/>
<evidence type="ECO:0000256" key="8">
    <source>
        <dbReference type="PROSITE-ProRule" id="PRU00192"/>
    </source>
</evidence>
<feature type="domain" description="SH3" evidence="10">
    <location>
        <begin position="280"/>
        <end position="342"/>
    </location>
</feature>
<feature type="compositionally biased region" description="Polar residues" evidence="9">
    <location>
        <begin position="80"/>
        <end position="110"/>
    </location>
</feature>
<dbReference type="CDD" id="cd11787">
    <property type="entry name" value="SH3_SH3RF_2"/>
    <property type="match status" value="1"/>
</dbReference>
<feature type="region of interest" description="Disordered" evidence="9">
    <location>
        <begin position="365"/>
        <end position="460"/>
    </location>
</feature>
<comment type="catalytic activity">
    <reaction evidence="1">
        <text>S-ubiquitinyl-[E2 ubiquitin-conjugating enzyme]-L-cysteine + [acceptor protein]-L-lysine = [E2 ubiquitin-conjugating enzyme]-L-cysteine + N(6)-ubiquitinyl-[acceptor protein]-L-lysine.</text>
        <dbReference type="EC" id="2.3.2.27"/>
    </reaction>
</comment>
<dbReference type="PROSITE" id="PS50002">
    <property type="entry name" value="SH3"/>
    <property type="match status" value="4"/>
</dbReference>
<keyword evidence="5" id="KW-0808">Transferase</keyword>
<feature type="compositionally biased region" description="Low complexity" evidence="9">
    <location>
        <begin position="636"/>
        <end position="650"/>
    </location>
</feature>
<dbReference type="GO" id="GO:0005737">
    <property type="term" value="C:cytoplasm"/>
    <property type="evidence" value="ECO:0007669"/>
    <property type="project" value="TreeGrafter"/>
</dbReference>
<evidence type="ECO:0000256" key="7">
    <source>
        <dbReference type="ARBA" id="ARBA00022786"/>
    </source>
</evidence>
<evidence type="ECO:0000256" key="5">
    <source>
        <dbReference type="ARBA" id="ARBA00022679"/>
    </source>
</evidence>
<evidence type="ECO:0000313" key="12">
    <source>
        <dbReference type="EnsemblMetazoa" id="ADAC002110-PA"/>
    </source>
</evidence>
<feature type="compositionally biased region" description="Low complexity" evidence="9">
    <location>
        <begin position="111"/>
        <end position="130"/>
    </location>
</feature>
<accession>W5JTN3</accession>
<dbReference type="InterPro" id="IPR001452">
    <property type="entry name" value="SH3_domain"/>
</dbReference>
<evidence type="ECO:0000256" key="4">
    <source>
        <dbReference type="ARBA" id="ARBA00022443"/>
    </source>
</evidence>
<dbReference type="UniPathway" id="UPA00143"/>
<feature type="compositionally biased region" description="Low complexity" evidence="9">
    <location>
        <begin position="684"/>
        <end position="708"/>
    </location>
</feature>
<reference evidence="11 13" key="1">
    <citation type="journal article" date="2010" name="BMC Genomics">
        <title>Combination of measures distinguishes pre-miRNAs from other stem-loops in the genome of the newly sequenced Anopheles darlingi.</title>
        <authorList>
            <person name="Mendes N.D."/>
            <person name="Freitas A.T."/>
            <person name="Vasconcelos A.T."/>
            <person name="Sagot M.F."/>
        </authorList>
    </citation>
    <scope>NUCLEOTIDE SEQUENCE</scope>
</reference>
<dbReference type="HOGENOM" id="CLU_015769_1_0_1"/>
<name>W5JTN3_ANODA</name>
<keyword evidence="6" id="KW-0677">Repeat</keyword>
<keyword evidence="13" id="KW-1185">Reference proteome</keyword>
<gene>
    <name evidence="11" type="ORF">AND_002110</name>
</gene>
<dbReference type="SMART" id="SM00326">
    <property type="entry name" value="SH3"/>
    <property type="match status" value="4"/>
</dbReference>
<sequence length="1027" mass="109551">MSTLLREKVSTGSRPSAYDTNDMYLTGVCSLPLIHSQEIVASHQELRCPECRVLVEVRIDELPPNVLLMRILEGMKTAELNNQNNASNKPTCNRNPSQGANHSNAATTTTGYQLHPQQQQQQGYPGQQHPSSGAKIGKSLVPGVASGPESQQQQQQQHPQQGQPHPHQQHQQQHHQHHHHHQPLSRIIASNSPSAATTTTTTTTSTTTATSNSSQLPDLSKIPHAKAFYDFSSSETSDISFRKGDIIILKKKIDHNWCVGEVNGKLGAVPLNHIKVLVPLPFPQCKALYDFRMGPTEEEGCLTFKKGAIIHVLRRVDQNWAEGRIADKIGIFPISFVEMNGLAKQLMDSSLKHFLGNNSNRSVPPTPFDLNASATSSSDTSSSVTTSPNSSTSTTSSNSSTAPSSPTAHFLQSPPPSAAVPSGAAVAGAKSSQNHNPLHNHPQHHHQHQRSDPGNREKRHSLTTATLAAINSAGAGVPGSSSGGSAGALQPSLPIPSHRHSSEMLNHDGGPSDTAAAAAAAAYQKCNLTKASQMYQQHPQLPATYVALYPYKPQKPDELELKKGSIYYVTERCQDGWFKGSNWQKKSGVFPGNYVTIHKGREGGTRFSSSSEWIERFRCCCAAAAAMHTASNGTNSSSPHQHQHQPLQLPELPPRNTTQPQQGLKYIDSIFGRQPSHDGGGGSPSNEPSSTESTPSGATTPAAASTTGKVKKDSSAVSLMKRLTNMKRSKSPTSSSTTVTAGGGCSGGTTNPAYTSDSSLFDETAQMAKPNFQQIVNPVHVRSGSCPSQLLQNLPMDLIVGSVQQHPHQPLLQHQQLNLGSGIAAAPPMYGSQRIKPHKERPSMMHGFKYGEQHVTGGGGGGAGIIVMATKHNTAHEAPASTSHHAAKQQTQIYHRKSQSLDASAIIGQIGPSSSSSQPHGPAAIGGSVASSSDRLAASGPAGLTNGGTPSKSASSSSKSSSSHSQSVRERFKCIVPYPPNSEYELELRVGDIVMVHKKRDNGWYKGTHARSGKTGLFPASFVEPDI</sequence>
<evidence type="ECO:0000256" key="2">
    <source>
        <dbReference type="ARBA" id="ARBA00004906"/>
    </source>
</evidence>
<feature type="compositionally biased region" description="Low complexity" evidence="9">
    <location>
        <begin position="909"/>
        <end position="923"/>
    </location>
</feature>
<feature type="domain" description="SH3" evidence="10">
    <location>
        <begin position="540"/>
        <end position="600"/>
    </location>
</feature>
<dbReference type="EMBL" id="ADMH02000526">
    <property type="protein sequence ID" value="ETN66109.1"/>
    <property type="molecule type" value="Genomic_DNA"/>
</dbReference>
<feature type="compositionally biased region" description="Low complexity" evidence="9">
    <location>
        <begin position="371"/>
        <end position="407"/>
    </location>
</feature>
<dbReference type="STRING" id="43151.W5JTN3"/>
<dbReference type="SUPFAM" id="SSF50044">
    <property type="entry name" value="SH3-domain"/>
    <property type="match status" value="4"/>
</dbReference>
<dbReference type="FunCoup" id="W5JTN3">
    <property type="interactions" value="529"/>
</dbReference>
<dbReference type="PANTHER" id="PTHR14167">
    <property type="entry name" value="SH3 DOMAIN-CONTAINING"/>
    <property type="match status" value="1"/>
</dbReference>
<dbReference type="GO" id="GO:0061630">
    <property type="term" value="F:ubiquitin protein ligase activity"/>
    <property type="evidence" value="ECO:0007669"/>
    <property type="project" value="UniProtKB-EC"/>
</dbReference>
<evidence type="ECO:0000313" key="11">
    <source>
        <dbReference type="EMBL" id="ETN66109.1"/>
    </source>
</evidence>
<feature type="compositionally biased region" description="Basic residues" evidence="9">
    <location>
        <begin position="172"/>
        <end position="183"/>
    </location>
</feature>
<feature type="compositionally biased region" description="Polar residues" evidence="9">
    <location>
        <begin position="880"/>
        <end position="893"/>
    </location>
</feature>
<dbReference type="EC" id="2.3.2.27" evidence="3"/>
<protein>
    <recommendedName>
        <fullName evidence="3">RING-type E3 ubiquitin transferase</fullName>
        <ecNumber evidence="3">2.3.2.27</ecNumber>
    </recommendedName>
</protein>
<dbReference type="PRINTS" id="PR00452">
    <property type="entry name" value="SH3DOMAIN"/>
</dbReference>
<dbReference type="Pfam" id="PF00018">
    <property type="entry name" value="SH3_1"/>
    <property type="match status" value="2"/>
</dbReference>
<feature type="domain" description="SH3" evidence="10">
    <location>
        <begin position="220"/>
        <end position="279"/>
    </location>
</feature>
<reference evidence="12" key="4">
    <citation type="submission" date="2015-06" db="UniProtKB">
        <authorList>
            <consortium name="EnsemblMetazoa"/>
        </authorList>
    </citation>
    <scope>IDENTIFICATION</scope>
</reference>
<feature type="region of interest" description="Disordered" evidence="9">
    <location>
        <begin position="473"/>
        <end position="513"/>
    </location>
</feature>
<evidence type="ECO:0000313" key="13">
    <source>
        <dbReference type="Proteomes" id="UP000000673"/>
    </source>
</evidence>
<dbReference type="GO" id="GO:0016567">
    <property type="term" value="P:protein ubiquitination"/>
    <property type="evidence" value="ECO:0007669"/>
    <property type="project" value="UniProtKB-UniPathway"/>
</dbReference>
<feature type="compositionally biased region" description="Low complexity" evidence="9">
    <location>
        <begin position="731"/>
        <end position="740"/>
    </location>
</feature>
<feature type="compositionally biased region" description="Low complexity" evidence="9">
    <location>
        <begin position="419"/>
        <end position="440"/>
    </location>
</feature>
<dbReference type="Proteomes" id="UP000000673">
    <property type="component" value="Unassembled WGS sequence"/>
</dbReference>
<dbReference type="InterPro" id="IPR036028">
    <property type="entry name" value="SH3-like_dom_sf"/>
</dbReference>
<feature type="region of interest" description="Disordered" evidence="9">
    <location>
        <begin position="909"/>
        <end position="969"/>
    </location>
</feature>
<dbReference type="EnsemblMetazoa" id="ADAC002110-RA">
    <property type="protein sequence ID" value="ADAC002110-PA"/>
    <property type="gene ID" value="ADAC002110"/>
</dbReference>
<dbReference type="InterPro" id="IPR050384">
    <property type="entry name" value="Endophilin_SH3RF"/>
</dbReference>
<organism evidence="11">
    <name type="scientific">Anopheles darlingi</name>
    <name type="common">Mosquito</name>
    <dbReference type="NCBI Taxonomy" id="43151"/>
    <lineage>
        <taxon>Eukaryota</taxon>
        <taxon>Metazoa</taxon>
        <taxon>Ecdysozoa</taxon>
        <taxon>Arthropoda</taxon>
        <taxon>Hexapoda</taxon>
        <taxon>Insecta</taxon>
        <taxon>Pterygota</taxon>
        <taxon>Neoptera</taxon>
        <taxon>Endopterygota</taxon>
        <taxon>Diptera</taxon>
        <taxon>Nematocera</taxon>
        <taxon>Culicoidea</taxon>
        <taxon>Culicidae</taxon>
        <taxon>Anophelinae</taxon>
        <taxon>Anopheles</taxon>
    </lineage>
</organism>
<dbReference type="VEuPathDB" id="VectorBase:ADAR2_004366"/>
<feature type="region of interest" description="Disordered" evidence="9">
    <location>
        <begin position="80"/>
        <end position="218"/>
    </location>
</feature>
<dbReference type="CDD" id="cd11785">
    <property type="entry name" value="SH3_SH3RF_C"/>
    <property type="match status" value="1"/>
</dbReference>
<dbReference type="CDD" id="cd11783">
    <property type="entry name" value="SH3_SH3RF_3"/>
    <property type="match status" value="1"/>
</dbReference>
<dbReference type="InterPro" id="IPR035816">
    <property type="entry name" value="SH3RF1/SH3RF3_SH3_4"/>
</dbReference>
<evidence type="ECO:0000256" key="9">
    <source>
        <dbReference type="SAM" id="MobiDB-lite"/>
    </source>
</evidence>
<evidence type="ECO:0000256" key="6">
    <source>
        <dbReference type="ARBA" id="ARBA00022737"/>
    </source>
</evidence>
<feature type="domain" description="SH3" evidence="10">
    <location>
        <begin position="967"/>
        <end position="1027"/>
    </location>
</feature>
<feature type="compositionally biased region" description="Low complexity" evidence="9">
    <location>
        <begin position="151"/>
        <end position="171"/>
    </location>
</feature>
<evidence type="ECO:0000256" key="1">
    <source>
        <dbReference type="ARBA" id="ARBA00000900"/>
    </source>
</evidence>
<comment type="pathway">
    <text evidence="2">Protein modification; protein ubiquitination.</text>
</comment>
<evidence type="ECO:0000256" key="3">
    <source>
        <dbReference type="ARBA" id="ARBA00012483"/>
    </source>
</evidence>
<keyword evidence="4 8" id="KW-0728">SH3 domain</keyword>
<feature type="region of interest" description="Disordered" evidence="9">
    <location>
        <begin position="630"/>
        <end position="751"/>
    </location>
</feature>
<dbReference type="eggNOG" id="KOG2177">
    <property type="taxonomic scope" value="Eukaryota"/>
</dbReference>
<dbReference type="eggNOG" id="KOG2995">
    <property type="taxonomic scope" value="Eukaryota"/>
</dbReference>
<feature type="compositionally biased region" description="Low complexity" evidence="9">
    <location>
        <begin position="189"/>
        <end position="214"/>
    </location>
</feature>
<dbReference type="OMA" id="HKQRRFL"/>
<dbReference type="AlphaFoldDB" id="W5JTN3"/>
<reference evidence="11" key="2">
    <citation type="submission" date="2010-05" db="EMBL/GenBank/DDBJ databases">
        <authorList>
            <person name="Almeida L.G."/>
            <person name="Nicolas M.F."/>
            <person name="Souza R.C."/>
            <person name="Vasconcelos A.T.R."/>
        </authorList>
    </citation>
    <scope>NUCLEOTIDE SEQUENCE</scope>
</reference>
<feature type="compositionally biased region" description="Low complexity" evidence="9">
    <location>
        <begin position="951"/>
        <end position="966"/>
    </location>
</feature>
<dbReference type="Pfam" id="PF14604">
    <property type="entry name" value="SH3_9"/>
    <property type="match status" value="2"/>
</dbReference>
<dbReference type="Gene3D" id="2.30.30.40">
    <property type="entry name" value="SH3 Domains"/>
    <property type="match status" value="4"/>
</dbReference>
<evidence type="ECO:0000259" key="10">
    <source>
        <dbReference type="PROSITE" id="PS50002"/>
    </source>
</evidence>
<keyword evidence="7" id="KW-0833">Ubl conjugation pathway</keyword>